<protein>
    <recommendedName>
        <fullName evidence="7">AAA+ ATPase domain-containing protein</fullName>
    </recommendedName>
</protein>
<dbReference type="Gene3D" id="1.10.8.60">
    <property type="match status" value="1"/>
</dbReference>
<dbReference type="EMBL" id="KV918837">
    <property type="protein sequence ID" value="OSX77504.1"/>
    <property type="molecule type" value="Genomic_DNA"/>
</dbReference>
<dbReference type="Gene3D" id="3.40.50.300">
    <property type="entry name" value="P-loop containing nucleotide triphosphate hydrolases"/>
    <property type="match status" value="1"/>
</dbReference>
<dbReference type="InterPro" id="IPR003960">
    <property type="entry name" value="ATPase_AAA_CS"/>
</dbReference>
<evidence type="ECO:0000313" key="9">
    <source>
        <dbReference type="Proteomes" id="UP000218209"/>
    </source>
</evidence>
<dbReference type="Pfam" id="PF00004">
    <property type="entry name" value="AAA"/>
    <property type="match status" value="1"/>
</dbReference>
<dbReference type="PANTHER" id="PTHR23069">
    <property type="entry name" value="AAA DOMAIN-CONTAINING"/>
    <property type="match status" value="1"/>
</dbReference>
<name>A0A1X6P9H0_PORUM</name>
<keyword evidence="2 5" id="KW-0547">Nucleotide-binding</keyword>
<dbReference type="GO" id="GO:0003682">
    <property type="term" value="F:chromatin binding"/>
    <property type="evidence" value="ECO:0007669"/>
    <property type="project" value="TreeGrafter"/>
</dbReference>
<accession>A0A1X6P9H0</accession>
<evidence type="ECO:0000259" key="7">
    <source>
        <dbReference type="SMART" id="SM00382"/>
    </source>
</evidence>
<evidence type="ECO:0000313" key="8">
    <source>
        <dbReference type="EMBL" id="OSX77504.1"/>
    </source>
</evidence>
<dbReference type="PROSITE" id="PS00674">
    <property type="entry name" value="AAA"/>
    <property type="match status" value="1"/>
</dbReference>
<dbReference type="InterPro" id="IPR003593">
    <property type="entry name" value="AAA+_ATPase"/>
</dbReference>
<keyword evidence="4" id="KW-0103">Bromodomain</keyword>
<feature type="region of interest" description="Disordered" evidence="6">
    <location>
        <begin position="624"/>
        <end position="665"/>
    </location>
</feature>
<feature type="domain" description="AAA+ ATPase" evidence="7">
    <location>
        <begin position="213"/>
        <end position="355"/>
    </location>
</feature>
<evidence type="ECO:0000256" key="2">
    <source>
        <dbReference type="ARBA" id="ARBA00022741"/>
    </source>
</evidence>
<keyword evidence="3 5" id="KW-0067">ATP-binding</keyword>
<dbReference type="GO" id="GO:0006334">
    <property type="term" value="P:nucleosome assembly"/>
    <property type="evidence" value="ECO:0007669"/>
    <property type="project" value="TreeGrafter"/>
</dbReference>
<organism evidence="8 9">
    <name type="scientific">Porphyra umbilicalis</name>
    <name type="common">Purple laver</name>
    <name type="synonym">Red alga</name>
    <dbReference type="NCBI Taxonomy" id="2786"/>
    <lineage>
        <taxon>Eukaryota</taxon>
        <taxon>Rhodophyta</taxon>
        <taxon>Bangiophyceae</taxon>
        <taxon>Bangiales</taxon>
        <taxon>Bangiaceae</taxon>
        <taxon>Porphyra</taxon>
    </lineage>
</organism>
<feature type="compositionally biased region" description="Low complexity" evidence="6">
    <location>
        <begin position="628"/>
        <end position="638"/>
    </location>
</feature>
<dbReference type="GO" id="GO:0045815">
    <property type="term" value="P:transcription initiation-coupled chromatin remodeling"/>
    <property type="evidence" value="ECO:0007669"/>
    <property type="project" value="TreeGrafter"/>
</dbReference>
<dbReference type="PANTHER" id="PTHR23069:SF0">
    <property type="entry name" value="TAT-BINDING HOMOLOG 7"/>
    <property type="match status" value="1"/>
</dbReference>
<dbReference type="InterPro" id="IPR027417">
    <property type="entry name" value="P-loop_NTPase"/>
</dbReference>
<evidence type="ECO:0000256" key="5">
    <source>
        <dbReference type="RuleBase" id="RU003651"/>
    </source>
</evidence>
<dbReference type="GO" id="GO:0005524">
    <property type="term" value="F:ATP binding"/>
    <property type="evidence" value="ECO:0007669"/>
    <property type="project" value="UniProtKB-KW"/>
</dbReference>
<dbReference type="Proteomes" id="UP000218209">
    <property type="component" value="Unassembled WGS sequence"/>
</dbReference>
<sequence length="665" mass="69729">MVGNRGAPPDDSAGGDRAGVAVPPAPHAGRRGGVGGAAAPARGRGGRGAVPAVLGRPPLSFAGARPPAPPPAAGRGAGYRGGRRTEAPPEAPPTTNLPPTPAVGGAHNDAAMYYGSFCSLLAGRPPPPPRPWHQEVPPPQRQQRVRARTHDYGRRTSPDSPRSTTPPPKPLQLPDDTPGWDALAGQAANVDALKVALDVLLMPDTRRAPRASTNNGVLLTGPPGTGKTLAVRLLAGRAKALNGGTAVPLWVVNGGELLSKFIGEGEQRVRRVIDAATAAQPSIIFFDQFEAITAARTDGRQESIPMIATLLALLDGLVRRDRVFVVAATNRVDLIDRAFRRPGRFGTELPFGLPDAAGRWAIMRVSAAAEGVRMTAEDATRIADHKDDWLRAEIAGLCDDASTTVFARRFFDVARLVSGAAAVGCGADTAFSGMAAGLPILPQRLLIDGDDGMRQGTFAAAVLHALTPMPIYDAGFASLTRGAGARNPQQRLAETIYAATLAAPAVLFIPLVELWVDDPSAGDSTDLQFFEAALRDRRDYWAHIVKVCINKVAVKVKFGVRLPVPLQDVHERMEALQTQSADWSVDAMEHVFESLRALLSMEVRTGEGLWGSLLHATAPLDGEAPSVGANTADGTANDDTYDGGGGGDGAADGSRGRPAKRTRGA</sequence>
<dbReference type="AlphaFoldDB" id="A0A1X6P9H0"/>
<feature type="region of interest" description="Disordered" evidence="6">
    <location>
        <begin position="125"/>
        <end position="178"/>
    </location>
</feature>
<dbReference type="InterPro" id="IPR045199">
    <property type="entry name" value="ATAD2-like"/>
</dbReference>
<dbReference type="InterPro" id="IPR003959">
    <property type="entry name" value="ATPase_AAA_core"/>
</dbReference>
<proteinExistence type="inferred from homology"/>
<dbReference type="GO" id="GO:0005634">
    <property type="term" value="C:nucleus"/>
    <property type="evidence" value="ECO:0007669"/>
    <property type="project" value="TreeGrafter"/>
</dbReference>
<evidence type="ECO:0000256" key="3">
    <source>
        <dbReference type="ARBA" id="ARBA00022840"/>
    </source>
</evidence>
<gene>
    <name evidence="8" type="ORF">BU14_0147s0029</name>
</gene>
<feature type="region of interest" description="Disordered" evidence="6">
    <location>
        <begin position="1"/>
        <end position="104"/>
    </location>
</feature>
<evidence type="ECO:0000256" key="6">
    <source>
        <dbReference type="SAM" id="MobiDB-lite"/>
    </source>
</evidence>
<dbReference type="GO" id="GO:0006337">
    <property type="term" value="P:nucleosome disassembly"/>
    <property type="evidence" value="ECO:0007669"/>
    <property type="project" value="TreeGrafter"/>
</dbReference>
<feature type="compositionally biased region" description="Pro residues" evidence="6">
    <location>
        <begin position="89"/>
        <end position="101"/>
    </location>
</feature>
<dbReference type="GO" id="GO:0042393">
    <property type="term" value="F:histone binding"/>
    <property type="evidence" value="ECO:0007669"/>
    <property type="project" value="TreeGrafter"/>
</dbReference>
<feature type="compositionally biased region" description="Basic and acidic residues" evidence="6">
    <location>
        <begin position="148"/>
        <end position="157"/>
    </location>
</feature>
<evidence type="ECO:0000256" key="1">
    <source>
        <dbReference type="ARBA" id="ARBA00006914"/>
    </source>
</evidence>
<reference evidence="8 9" key="1">
    <citation type="submission" date="2017-03" db="EMBL/GenBank/DDBJ databases">
        <title>WGS assembly of Porphyra umbilicalis.</title>
        <authorList>
            <person name="Brawley S.H."/>
            <person name="Blouin N.A."/>
            <person name="Ficko-Blean E."/>
            <person name="Wheeler G.L."/>
            <person name="Lohr M."/>
            <person name="Goodson H.V."/>
            <person name="Jenkins J.W."/>
            <person name="Blaby-Haas C.E."/>
            <person name="Helliwell K.E."/>
            <person name="Chan C."/>
            <person name="Marriage T."/>
            <person name="Bhattacharya D."/>
            <person name="Klein A.S."/>
            <person name="Badis Y."/>
            <person name="Brodie J."/>
            <person name="Cao Y."/>
            <person name="Collen J."/>
            <person name="Dittami S.M."/>
            <person name="Gachon C.M."/>
            <person name="Green B.R."/>
            <person name="Karpowicz S."/>
            <person name="Kim J.W."/>
            <person name="Kudahl U."/>
            <person name="Lin S."/>
            <person name="Michel G."/>
            <person name="Mittag M."/>
            <person name="Olson B.J."/>
            <person name="Pangilinan J."/>
            <person name="Peng Y."/>
            <person name="Qiu H."/>
            <person name="Shu S."/>
            <person name="Singer J.T."/>
            <person name="Smith A.G."/>
            <person name="Sprecher B.N."/>
            <person name="Wagner V."/>
            <person name="Wang W."/>
            <person name="Wang Z.-Y."/>
            <person name="Yan J."/>
            <person name="Yarish C."/>
            <person name="Zoeuner-Riek S."/>
            <person name="Zhuang Y."/>
            <person name="Zou Y."/>
            <person name="Lindquist E.A."/>
            <person name="Grimwood J."/>
            <person name="Barry K."/>
            <person name="Rokhsar D.S."/>
            <person name="Schmutz J."/>
            <person name="Stiller J.W."/>
            <person name="Grossman A.R."/>
            <person name="Prochnik S.E."/>
        </authorList>
    </citation>
    <scope>NUCLEOTIDE SEQUENCE [LARGE SCALE GENOMIC DNA]</scope>
    <source>
        <strain evidence="8">4086291</strain>
    </source>
</reference>
<keyword evidence="9" id="KW-1185">Reference proteome</keyword>
<dbReference type="GO" id="GO:0016887">
    <property type="term" value="F:ATP hydrolysis activity"/>
    <property type="evidence" value="ECO:0007669"/>
    <property type="project" value="InterPro"/>
</dbReference>
<evidence type="ECO:0000256" key="4">
    <source>
        <dbReference type="ARBA" id="ARBA00023117"/>
    </source>
</evidence>
<feature type="compositionally biased region" description="Pro residues" evidence="6">
    <location>
        <begin position="125"/>
        <end position="140"/>
    </location>
</feature>
<dbReference type="SMART" id="SM00382">
    <property type="entry name" value="AAA"/>
    <property type="match status" value="1"/>
</dbReference>
<comment type="similarity">
    <text evidence="1 5">Belongs to the AAA ATPase family.</text>
</comment>
<dbReference type="SUPFAM" id="SSF52540">
    <property type="entry name" value="P-loop containing nucleoside triphosphate hydrolases"/>
    <property type="match status" value="1"/>
</dbReference>
<dbReference type="OrthoDB" id="5421at2759"/>